<keyword evidence="2" id="KW-1133">Transmembrane helix</keyword>
<gene>
    <name evidence="3" type="ORF">HHI36_010582</name>
</gene>
<comment type="caution">
    <text evidence="3">The sequence shown here is derived from an EMBL/GenBank/DDBJ whole genome shotgun (WGS) entry which is preliminary data.</text>
</comment>
<reference evidence="3 4" key="1">
    <citation type="journal article" date="2021" name="BMC Biol.">
        <title>Horizontally acquired antibacterial genes associated with adaptive radiation of ladybird beetles.</title>
        <authorList>
            <person name="Li H.S."/>
            <person name="Tang X.F."/>
            <person name="Huang Y.H."/>
            <person name="Xu Z.Y."/>
            <person name="Chen M.L."/>
            <person name="Du X.Y."/>
            <person name="Qiu B.Y."/>
            <person name="Chen P.T."/>
            <person name="Zhang W."/>
            <person name="Slipinski A."/>
            <person name="Escalona H.E."/>
            <person name="Waterhouse R.M."/>
            <person name="Zwick A."/>
            <person name="Pang H."/>
        </authorList>
    </citation>
    <scope>NUCLEOTIDE SEQUENCE [LARGE SCALE GENOMIC DNA]</scope>
    <source>
        <strain evidence="3">SYSU2018</strain>
    </source>
</reference>
<evidence type="ECO:0000313" key="4">
    <source>
        <dbReference type="Proteomes" id="UP001516400"/>
    </source>
</evidence>
<accession>A0ABD2MJ38</accession>
<organism evidence="3 4">
    <name type="scientific">Cryptolaemus montrouzieri</name>
    <dbReference type="NCBI Taxonomy" id="559131"/>
    <lineage>
        <taxon>Eukaryota</taxon>
        <taxon>Metazoa</taxon>
        <taxon>Ecdysozoa</taxon>
        <taxon>Arthropoda</taxon>
        <taxon>Hexapoda</taxon>
        <taxon>Insecta</taxon>
        <taxon>Pterygota</taxon>
        <taxon>Neoptera</taxon>
        <taxon>Endopterygota</taxon>
        <taxon>Coleoptera</taxon>
        <taxon>Polyphaga</taxon>
        <taxon>Cucujiformia</taxon>
        <taxon>Coccinelloidea</taxon>
        <taxon>Coccinellidae</taxon>
        <taxon>Scymninae</taxon>
        <taxon>Scymnini</taxon>
        <taxon>Cryptolaemus</taxon>
    </lineage>
</organism>
<sequence>MKEKDQSLAPYDSNPSPHEVLHIKCYVIEFIREQMYRIRGRKPAARTPPSPKSITETTGKHSTSPEKREGEQSSCKSWGWFHWLALFFLMLLLFLYGAIVGANFCQAKRYRCIPLFPAFGLGQKGHDVIF</sequence>
<dbReference type="Proteomes" id="UP001516400">
    <property type="component" value="Unassembled WGS sequence"/>
</dbReference>
<feature type="region of interest" description="Disordered" evidence="1">
    <location>
        <begin position="40"/>
        <end position="73"/>
    </location>
</feature>
<keyword evidence="2" id="KW-0812">Transmembrane</keyword>
<evidence type="ECO:0000256" key="1">
    <source>
        <dbReference type="SAM" id="MobiDB-lite"/>
    </source>
</evidence>
<dbReference type="EMBL" id="JABFTP020000001">
    <property type="protein sequence ID" value="KAL3266406.1"/>
    <property type="molecule type" value="Genomic_DNA"/>
</dbReference>
<keyword evidence="2" id="KW-0472">Membrane</keyword>
<protein>
    <submittedName>
        <fullName evidence="3">Uncharacterized protein</fullName>
    </submittedName>
</protein>
<dbReference type="AlphaFoldDB" id="A0ABD2MJ38"/>
<keyword evidence="4" id="KW-1185">Reference proteome</keyword>
<name>A0ABD2MJ38_9CUCU</name>
<evidence type="ECO:0000313" key="3">
    <source>
        <dbReference type="EMBL" id="KAL3266406.1"/>
    </source>
</evidence>
<evidence type="ECO:0000256" key="2">
    <source>
        <dbReference type="SAM" id="Phobius"/>
    </source>
</evidence>
<proteinExistence type="predicted"/>
<feature type="transmembrane region" description="Helical" evidence="2">
    <location>
        <begin position="80"/>
        <end position="105"/>
    </location>
</feature>
<feature type="compositionally biased region" description="Polar residues" evidence="1">
    <location>
        <begin position="52"/>
        <end position="62"/>
    </location>
</feature>